<organism evidence="2 3">
    <name type="scientific">Tagetes erecta</name>
    <name type="common">African marigold</name>
    <dbReference type="NCBI Taxonomy" id="13708"/>
    <lineage>
        <taxon>Eukaryota</taxon>
        <taxon>Viridiplantae</taxon>
        <taxon>Streptophyta</taxon>
        <taxon>Embryophyta</taxon>
        <taxon>Tracheophyta</taxon>
        <taxon>Spermatophyta</taxon>
        <taxon>Magnoliopsida</taxon>
        <taxon>eudicotyledons</taxon>
        <taxon>Gunneridae</taxon>
        <taxon>Pentapetalae</taxon>
        <taxon>asterids</taxon>
        <taxon>campanulids</taxon>
        <taxon>Asterales</taxon>
        <taxon>Asteraceae</taxon>
        <taxon>Asteroideae</taxon>
        <taxon>Heliantheae alliance</taxon>
        <taxon>Tageteae</taxon>
        <taxon>Tagetes</taxon>
    </lineage>
</organism>
<evidence type="ECO:0000313" key="2">
    <source>
        <dbReference type="EMBL" id="KAK1435137.1"/>
    </source>
</evidence>
<evidence type="ECO:0000313" key="3">
    <source>
        <dbReference type="Proteomes" id="UP001229421"/>
    </source>
</evidence>
<dbReference type="AlphaFoldDB" id="A0AAD8P7M6"/>
<reference evidence="2" key="1">
    <citation type="journal article" date="2023" name="bioRxiv">
        <title>Improved chromosome-level genome assembly for marigold (Tagetes erecta).</title>
        <authorList>
            <person name="Jiang F."/>
            <person name="Yuan L."/>
            <person name="Wang S."/>
            <person name="Wang H."/>
            <person name="Xu D."/>
            <person name="Wang A."/>
            <person name="Fan W."/>
        </authorList>
    </citation>
    <scope>NUCLEOTIDE SEQUENCE</scope>
    <source>
        <strain evidence="2">WSJ</strain>
        <tissue evidence="2">Leaf</tissue>
    </source>
</reference>
<evidence type="ECO:0000256" key="1">
    <source>
        <dbReference type="SAM" id="MobiDB-lite"/>
    </source>
</evidence>
<gene>
    <name evidence="2" type="ORF">QVD17_00897</name>
</gene>
<proteinExistence type="predicted"/>
<accession>A0AAD8P7M6</accession>
<name>A0AAD8P7M6_TARER</name>
<protein>
    <submittedName>
        <fullName evidence="2">Uncharacterized protein</fullName>
    </submittedName>
</protein>
<comment type="caution">
    <text evidence="2">The sequence shown here is derived from an EMBL/GenBank/DDBJ whole genome shotgun (WGS) entry which is preliminary data.</text>
</comment>
<feature type="region of interest" description="Disordered" evidence="1">
    <location>
        <begin position="1"/>
        <end position="20"/>
    </location>
</feature>
<dbReference type="Proteomes" id="UP001229421">
    <property type="component" value="Unassembled WGS sequence"/>
</dbReference>
<sequence>MDRRNIVGTRKPQRPRNRSSVSVITIANHCQLHLINYYQPLQSLSLHTHSLSLYLFSPSPSPAPALPSPAAQHDLNILLIF</sequence>
<dbReference type="EMBL" id="JAUHHV010000001">
    <property type="protein sequence ID" value="KAK1435137.1"/>
    <property type="molecule type" value="Genomic_DNA"/>
</dbReference>
<keyword evidence="3" id="KW-1185">Reference proteome</keyword>